<dbReference type="GO" id="GO:0005787">
    <property type="term" value="C:signal peptidase complex"/>
    <property type="evidence" value="ECO:0007669"/>
    <property type="project" value="InterPro"/>
</dbReference>
<evidence type="ECO:0000256" key="4">
    <source>
        <dbReference type="ARBA" id="ARBA00022692"/>
    </source>
</evidence>
<evidence type="ECO:0000256" key="7">
    <source>
        <dbReference type="ARBA" id="ARBA00023136"/>
    </source>
</evidence>
<evidence type="ECO:0000256" key="6">
    <source>
        <dbReference type="ARBA" id="ARBA00022989"/>
    </source>
</evidence>
<dbReference type="GO" id="GO:0006465">
    <property type="term" value="P:signal peptide processing"/>
    <property type="evidence" value="ECO:0007669"/>
    <property type="project" value="InterPro"/>
</dbReference>
<dbReference type="EMBL" id="JAGPYM010000009">
    <property type="protein sequence ID" value="KAH6890561.1"/>
    <property type="molecule type" value="Genomic_DNA"/>
</dbReference>
<proteinExistence type="inferred from homology"/>
<organism evidence="11 12">
    <name type="scientific">Thelonectria olida</name>
    <dbReference type="NCBI Taxonomy" id="1576542"/>
    <lineage>
        <taxon>Eukaryota</taxon>
        <taxon>Fungi</taxon>
        <taxon>Dikarya</taxon>
        <taxon>Ascomycota</taxon>
        <taxon>Pezizomycotina</taxon>
        <taxon>Sordariomycetes</taxon>
        <taxon>Hypocreomycetidae</taxon>
        <taxon>Hypocreales</taxon>
        <taxon>Nectriaceae</taxon>
        <taxon>Thelonectria</taxon>
    </lineage>
</organism>
<keyword evidence="6 10" id="KW-1133">Transmembrane helix</keyword>
<keyword evidence="7 10" id="KW-0472">Membrane</keyword>
<evidence type="ECO:0000313" key="12">
    <source>
        <dbReference type="Proteomes" id="UP000777438"/>
    </source>
</evidence>
<dbReference type="GO" id="GO:0045047">
    <property type="term" value="P:protein targeting to ER"/>
    <property type="evidence" value="ECO:0007669"/>
    <property type="project" value="TreeGrafter"/>
</dbReference>
<keyword evidence="4 10" id="KW-0812">Transmembrane</keyword>
<evidence type="ECO:0000313" key="11">
    <source>
        <dbReference type="EMBL" id="KAH6890561.1"/>
    </source>
</evidence>
<reference evidence="11 12" key="1">
    <citation type="journal article" date="2021" name="Nat. Commun.">
        <title>Genetic determinants of endophytism in the Arabidopsis root mycobiome.</title>
        <authorList>
            <person name="Mesny F."/>
            <person name="Miyauchi S."/>
            <person name="Thiergart T."/>
            <person name="Pickel B."/>
            <person name="Atanasova L."/>
            <person name="Karlsson M."/>
            <person name="Huettel B."/>
            <person name="Barry K.W."/>
            <person name="Haridas S."/>
            <person name="Chen C."/>
            <person name="Bauer D."/>
            <person name="Andreopoulos W."/>
            <person name="Pangilinan J."/>
            <person name="LaButti K."/>
            <person name="Riley R."/>
            <person name="Lipzen A."/>
            <person name="Clum A."/>
            <person name="Drula E."/>
            <person name="Henrissat B."/>
            <person name="Kohler A."/>
            <person name="Grigoriev I.V."/>
            <person name="Martin F.M."/>
            <person name="Hacquard S."/>
        </authorList>
    </citation>
    <scope>NUCLEOTIDE SEQUENCE [LARGE SCALE GENOMIC DNA]</scope>
    <source>
        <strain evidence="11 12">MPI-CAGE-CH-0241</strain>
    </source>
</reference>
<protein>
    <recommendedName>
        <fullName evidence="3">Signal peptidase complex subunit 2</fullName>
    </recommendedName>
</protein>
<sequence>MSNATERVSLYSLSDLKATSDDALPNYLNSLKFKQSHFLTDVRLALGYFTFAISGVTFLWDHKYGFAHTKQWTAVAVAVYFVFNTILTWWMLVTERGVVYQGTAPSGEFISIVSATKKNVPVYNLTITVTDKASKKHVFTFSKPFTAWFDETGRFVAVPFQELLATTVPLVGKCDPKRVTVSQDLLDATPEVLDAILAANSAAAVGSSSAAEVAGKGGKSKRRKA</sequence>
<feature type="compositionally biased region" description="Low complexity" evidence="9">
    <location>
        <begin position="205"/>
        <end position="214"/>
    </location>
</feature>
<keyword evidence="5" id="KW-0256">Endoplasmic reticulum</keyword>
<dbReference type="OrthoDB" id="29558at2759"/>
<accession>A0A9P9AR44</accession>
<evidence type="ECO:0000256" key="9">
    <source>
        <dbReference type="SAM" id="MobiDB-lite"/>
    </source>
</evidence>
<dbReference type="AlphaFoldDB" id="A0A9P9AR44"/>
<keyword evidence="12" id="KW-1185">Reference proteome</keyword>
<evidence type="ECO:0000256" key="3">
    <source>
        <dbReference type="ARBA" id="ARBA00017057"/>
    </source>
</evidence>
<feature type="transmembrane region" description="Helical" evidence="10">
    <location>
        <begin position="42"/>
        <end position="60"/>
    </location>
</feature>
<evidence type="ECO:0000256" key="8">
    <source>
        <dbReference type="ARBA" id="ARBA00045608"/>
    </source>
</evidence>
<dbReference type="Proteomes" id="UP000777438">
    <property type="component" value="Unassembled WGS sequence"/>
</dbReference>
<dbReference type="PANTHER" id="PTHR13085:SF0">
    <property type="entry name" value="SIGNAL PEPTIDASE COMPLEX SUBUNIT 2"/>
    <property type="match status" value="1"/>
</dbReference>
<dbReference type="InterPro" id="IPR009582">
    <property type="entry name" value="Spc2/SPCS2"/>
</dbReference>
<comment type="subcellular location">
    <subcellularLocation>
        <location evidence="1">Endoplasmic reticulum membrane</location>
        <topology evidence="1">Multi-pass membrane protein</topology>
    </subcellularLocation>
</comment>
<comment type="function">
    <text evidence="8">Component of the signal peptidase complex (SPC) which catalyzes the cleavage of N-terminal signal sequences from nascent proteins as they are translocated into the lumen of the endoplasmic reticulum. Enhances the enzymatic activity of SPC and facilitates the interactions between different components of the translocation site.</text>
</comment>
<feature type="transmembrane region" description="Helical" evidence="10">
    <location>
        <begin position="72"/>
        <end position="92"/>
    </location>
</feature>
<feature type="region of interest" description="Disordered" evidence="9">
    <location>
        <begin position="205"/>
        <end position="225"/>
    </location>
</feature>
<dbReference type="PANTHER" id="PTHR13085">
    <property type="entry name" value="MICROSOMAL SIGNAL PEPTIDASE 25 KDA SUBUNIT"/>
    <property type="match status" value="1"/>
</dbReference>
<evidence type="ECO:0000256" key="1">
    <source>
        <dbReference type="ARBA" id="ARBA00004477"/>
    </source>
</evidence>
<name>A0A9P9AR44_9HYPO</name>
<evidence type="ECO:0000256" key="2">
    <source>
        <dbReference type="ARBA" id="ARBA00007324"/>
    </source>
</evidence>
<comment type="caution">
    <text evidence="11">The sequence shown here is derived from an EMBL/GenBank/DDBJ whole genome shotgun (WGS) entry which is preliminary data.</text>
</comment>
<dbReference type="Pfam" id="PF06703">
    <property type="entry name" value="SPC25"/>
    <property type="match status" value="1"/>
</dbReference>
<comment type="similarity">
    <text evidence="2">Belongs to the SPCS2 family.</text>
</comment>
<evidence type="ECO:0000256" key="10">
    <source>
        <dbReference type="SAM" id="Phobius"/>
    </source>
</evidence>
<gene>
    <name evidence="11" type="ORF">B0T10DRAFT_322766</name>
</gene>
<evidence type="ECO:0000256" key="5">
    <source>
        <dbReference type="ARBA" id="ARBA00022824"/>
    </source>
</evidence>